<evidence type="ECO:0000313" key="3">
    <source>
        <dbReference type="Proteomes" id="UP000887581"/>
    </source>
</evidence>
<feature type="transmembrane region" description="Helical" evidence="2">
    <location>
        <begin position="12"/>
        <end position="31"/>
    </location>
</feature>
<name>A0A915PRJ6_9BILA</name>
<dbReference type="WBParaSite" id="sdigi.contig210.g6162.t1">
    <property type="protein sequence ID" value="sdigi.contig210.g6162.t1"/>
    <property type="gene ID" value="sdigi.contig210.g6162"/>
</dbReference>
<feature type="region of interest" description="Disordered" evidence="1">
    <location>
        <begin position="39"/>
        <end position="100"/>
    </location>
</feature>
<keyword evidence="3" id="KW-1185">Reference proteome</keyword>
<evidence type="ECO:0000256" key="1">
    <source>
        <dbReference type="SAM" id="MobiDB-lite"/>
    </source>
</evidence>
<keyword evidence="2" id="KW-0472">Membrane</keyword>
<evidence type="ECO:0000256" key="2">
    <source>
        <dbReference type="SAM" id="Phobius"/>
    </source>
</evidence>
<organism evidence="3 4">
    <name type="scientific">Setaria digitata</name>
    <dbReference type="NCBI Taxonomy" id="48799"/>
    <lineage>
        <taxon>Eukaryota</taxon>
        <taxon>Metazoa</taxon>
        <taxon>Ecdysozoa</taxon>
        <taxon>Nematoda</taxon>
        <taxon>Chromadorea</taxon>
        <taxon>Rhabditida</taxon>
        <taxon>Spirurina</taxon>
        <taxon>Spiruromorpha</taxon>
        <taxon>Filarioidea</taxon>
        <taxon>Setariidae</taxon>
        <taxon>Setaria</taxon>
    </lineage>
</organism>
<protein>
    <submittedName>
        <fullName evidence="4">Uncharacterized protein</fullName>
    </submittedName>
</protein>
<proteinExistence type="predicted"/>
<dbReference type="AlphaFoldDB" id="A0A915PRJ6"/>
<accession>A0A915PRJ6</accession>
<feature type="compositionally biased region" description="Basic and acidic residues" evidence="1">
    <location>
        <begin position="45"/>
        <end position="59"/>
    </location>
</feature>
<reference evidence="4" key="1">
    <citation type="submission" date="2022-11" db="UniProtKB">
        <authorList>
            <consortium name="WormBaseParasite"/>
        </authorList>
    </citation>
    <scope>IDENTIFICATION</scope>
</reference>
<dbReference type="Proteomes" id="UP000887581">
    <property type="component" value="Unplaced"/>
</dbReference>
<sequence length="153" mass="17182">MPNGPMESFLTRRSVAVLTGSLAFAVTYWYIRRQRKETSAARTMKSSDDADLRPQENFRDSNLYGSPLITKPSDDVMTSGFNNVGIDAGEKSEEDSAEEIMESSLFWKESETEKQKISVTIKGENVISKQNSIQNINECKRVNTPSSEGHYCI</sequence>
<evidence type="ECO:0000313" key="4">
    <source>
        <dbReference type="WBParaSite" id="sdigi.contig210.g6162.t1"/>
    </source>
</evidence>
<keyword evidence="2" id="KW-1133">Transmembrane helix</keyword>
<keyword evidence="2" id="KW-0812">Transmembrane</keyword>